<dbReference type="Proteomes" id="UP000251314">
    <property type="component" value="Unassembled WGS sequence"/>
</dbReference>
<dbReference type="AlphaFoldDB" id="A0A329RN42"/>
<evidence type="ECO:0000313" key="3">
    <source>
        <dbReference type="Proteomes" id="UP000251314"/>
    </source>
</evidence>
<sequence>MQHVDSKFVEWILQSGSQVNVCGDLALFTTIKEDQTSQIDFANGTTEHTSVCGSVLLRVVNQATGELEDRLLDDVVHTPNAKVNVISLGYLPTKGTYKLTCSNDEQTAWFTKPSTSLKVMMRDSIYRLRAERVIGVMVMAALKQDMYTTMAKRTSYATITKRKSEPLETLMMDICSVNEQSVDGATRFLFIIDESTSYKWPFLLKKQSEATFHISALLNKLRTRFPQRTALRPTRRVCKQGAE</sequence>
<reference evidence="2 3" key="1">
    <citation type="submission" date="2018-01" db="EMBL/GenBank/DDBJ databases">
        <title>Draft genome of the strawberry crown rot pathogen Phytophthora cactorum.</title>
        <authorList>
            <person name="Armitage A.D."/>
            <person name="Lysoe E."/>
            <person name="Nellist C.F."/>
            <person name="Harrison R.J."/>
            <person name="Brurberg M.B."/>
        </authorList>
    </citation>
    <scope>NUCLEOTIDE SEQUENCE [LARGE SCALE GENOMIC DNA]</scope>
    <source>
        <strain evidence="2 3">10300</strain>
    </source>
</reference>
<evidence type="ECO:0000259" key="1">
    <source>
        <dbReference type="Pfam" id="PF22936"/>
    </source>
</evidence>
<name>A0A329RN42_9STRA</name>
<keyword evidence="3" id="KW-1185">Reference proteome</keyword>
<dbReference type="OrthoDB" id="117862at2759"/>
<dbReference type="InterPro" id="IPR054722">
    <property type="entry name" value="PolX-like_BBD"/>
</dbReference>
<dbReference type="EMBL" id="MJFZ01000677">
    <property type="protein sequence ID" value="RAW26145.1"/>
    <property type="molecule type" value="Genomic_DNA"/>
</dbReference>
<dbReference type="Pfam" id="PF22936">
    <property type="entry name" value="Pol_BBD"/>
    <property type="match status" value="1"/>
</dbReference>
<comment type="caution">
    <text evidence="2">The sequence shown here is derived from an EMBL/GenBank/DDBJ whole genome shotgun (WGS) entry which is preliminary data.</text>
</comment>
<protein>
    <recommendedName>
        <fullName evidence="1">Retrovirus-related Pol polyprotein from transposon TNT 1-94-like beta-barrel domain-containing protein</fullName>
    </recommendedName>
</protein>
<organism evidence="2 3">
    <name type="scientific">Phytophthora cactorum</name>
    <dbReference type="NCBI Taxonomy" id="29920"/>
    <lineage>
        <taxon>Eukaryota</taxon>
        <taxon>Sar</taxon>
        <taxon>Stramenopiles</taxon>
        <taxon>Oomycota</taxon>
        <taxon>Peronosporomycetes</taxon>
        <taxon>Peronosporales</taxon>
        <taxon>Peronosporaceae</taxon>
        <taxon>Phytophthora</taxon>
    </lineage>
</organism>
<proteinExistence type="predicted"/>
<accession>A0A329RN42</accession>
<gene>
    <name evidence="2" type="ORF">PC110_g17446</name>
</gene>
<dbReference type="VEuPathDB" id="FungiDB:PC110_g17446"/>
<evidence type="ECO:0000313" key="2">
    <source>
        <dbReference type="EMBL" id="RAW26145.1"/>
    </source>
</evidence>
<feature type="domain" description="Retrovirus-related Pol polyprotein from transposon TNT 1-94-like beta-barrel" evidence="1">
    <location>
        <begin position="11"/>
        <end position="95"/>
    </location>
</feature>